<organism evidence="1">
    <name type="scientific">marine sediment metagenome</name>
    <dbReference type="NCBI Taxonomy" id="412755"/>
    <lineage>
        <taxon>unclassified sequences</taxon>
        <taxon>metagenomes</taxon>
        <taxon>ecological metagenomes</taxon>
    </lineage>
</organism>
<comment type="caution">
    <text evidence="1">The sequence shown here is derived from an EMBL/GenBank/DDBJ whole genome shotgun (WGS) entry which is preliminary data.</text>
</comment>
<protein>
    <submittedName>
        <fullName evidence="1">Uncharacterized protein</fullName>
    </submittedName>
</protein>
<evidence type="ECO:0000313" key="1">
    <source>
        <dbReference type="EMBL" id="KKM63755.1"/>
    </source>
</evidence>
<accession>A0A0F9LHI8</accession>
<dbReference type="EMBL" id="LAZR01011041">
    <property type="protein sequence ID" value="KKM63755.1"/>
    <property type="molecule type" value="Genomic_DNA"/>
</dbReference>
<gene>
    <name evidence="1" type="ORF">LCGC14_1508260</name>
</gene>
<dbReference type="AlphaFoldDB" id="A0A0F9LHI8"/>
<sequence length="48" mass="5611">MDGSISDKDGCGLTIILNVNYTKLYINDNYCYRAKLGDKENWEQRKNH</sequence>
<reference evidence="1" key="1">
    <citation type="journal article" date="2015" name="Nature">
        <title>Complex archaea that bridge the gap between prokaryotes and eukaryotes.</title>
        <authorList>
            <person name="Spang A."/>
            <person name="Saw J.H."/>
            <person name="Jorgensen S.L."/>
            <person name="Zaremba-Niedzwiedzka K."/>
            <person name="Martijn J."/>
            <person name="Lind A.E."/>
            <person name="van Eijk R."/>
            <person name="Schleper C."/>
            <person name="Guy L."/>
            <person name="Ettema T.J."/>
        </authorList>
    </citation>
    <scope>NUCLEOTIDE SEQUENCE</scope>
</reference>
<name>A0A0F9LHI8_9ZZZZ</name>
<proteinExistence type="predicted"/>